<reference evidence="2" key="1">
    <citation type="journal article" date="2020" name="Stud. Mycol.">
        <title>101 Dothideomycetes genomes: a test case for predicting lifestyles and emergence of pathogens.</title>
        <authorList>
            <person name="Haridas S."/>
            <person name="Albert R."/>
            <person name="Binder M."/>
            <person name="Bloem J."/>
            <person name="Labutti K."/>
            <person name="Salamov A."/>
            <person name="Andreopoulos B."/>
            <person name="Baker S."/>
            <person name="Barry K."/>
            <person name="Bills G."/>
            <person name="Bluhm B."/>
            <person name="Cannon C."/>
            <person name="Castanera R."/>
            <person name="Culley D."/>
            <person name="Daum C."/>
            <person name="Ezra D."/>
            <person name="Gonzalez J."/>
            <person name="Henrissat B."/>
            <person name="Kuo A."/>
            <person name="Liang C."/>
            <person name="Lipzen A."/>
            <person name="Lutzoni F."/>
            <person name="Magnuson J."/>
            <person name="Mondo S."/>
            <person name="Nolan M."/>
            <person name="Ohm R."/>
            <person name="Pangilinan J."/>
            <person name="Park H.-J."/>
            <person name="Ramirez L."/>
            <person name="Alfaro M."/>
            <person name="Sun H."/>
            <person name="Tritt A."/>
            <person name="Yoshinaga Y."/>
            <person name="Zwiers L.-H."/>
            <person name="Turgeon B."/>
            <person name="Goodwin S."/>
            <person name="Spatafora J."/>
            <person name="Crous P."/>
            <person name="Grigoriev I."/>
        </authorList>
    </citation>
    <scope>NUCLEOTIDE SEQUENCE</scope>
    <source>
        <strain evidence="2">ATCC 74209</strain>
    </source>
</reference>
<feature type="region of interest" description="Disordered" evidence="1">
    <location>
        <begin position="137"/>
        <end position="159"/>
    </location>
</feature>
<feature type="compositionally biased region" description="Polar residues" evidence="1">
    <location>
        <begin position="35"/>
        <end position="47"/>
    </location>
</feature>
<comment type="caution">
    <text evidence="2">The sequence shown here is derived from an EMBL/GenBank/DDBJ whole genome shotgun (WGS) entry which is preliminary data.</text>
</comment>
<evidence type="ECO:0000256" key="1">
    <source>
        <dbReference type="SAM" id="MobiDB-lite"/>
    </source>
</evidence>
<name>A0A9P4JSE8_9PLEO</name>
<gene>
    <name evidence="2" type="ORF">GQ43DRAFT_102119</name>
</gene>
<protein>
    <submittedName>
        <fullName evidence="2">Uncharacterized protein</fullName>
    </submittedName>
</protein>
<organism evidence="2 3">
    <name type="scientific">Delitschia confertaspora ATCC 74209</name>
    <dbReference type="NCBI Taxonomy" id="1513339"/>
    <lineage>
        <taxon>Eukaryota</taxon>
        <taxon>Fungi</taxon>
        <taxon>Dikarya</taxon>
        <taxon>Ascomycota</taxon>
        <taxon>Pezizomycotina</taxon>
        <taxon>Dothideomycetes</taxon>
        <taxon>Pleosporomycetidae</taxon>
        <taxon>Pleosporales</taxon>
        <taxon>Delitschiaceae</taxon>
        <taxon>Delitschia</taxon>
    </lineage>
</organism>
<accession>A0A9P4JSE8</accession>
<feature type="compositionally biased region" description="Pro residues" evidence="1">
    <location>
        <begin position="144"/>
        <end position="159"/>
    </location>
</feature>
<proteinExistence type="predicted"/>
<sequence length="159" mass="17919">MSCLLGARLVIMPPRKHWTRRRRGNRTPYLKRQGSCHTDSTKCSHQTPPRCPCPHSALPPARKLVLLRSKLSAVAVVVAMPQRWLELKPIRAALPSTKGMAFHIQLFFHTNSCSYKSITSPSRRPRRRPNPLLTALPSQTFPRSLPPNPAPENPLIPTL</sequence>
<feature type="region of interest" description="Disordered" evidence="1">
    <location>
        <begin position="28"/>
        <end position="49"/>
    </location>
</feature>
<dbReference type="Proteomes" id="UP000799536">
    <property type="component" value="Unassembled WGS sequence"/>
</dbReference>
<evidence type="ECO:0000313" key="2">
    <source>
        <dbReference type="EMBL" id="KAF2204888.1"/>
    </source>
</evidence>
<dbReference type="EMBL" id="ML993866">
    <property type="protein sequence ID" value="KAF2204888.1"/>
    <property type="molecule type" value="Genomic_DNA"/>
</dbReference>
<dbReference type="AlphaFoldDB" id="A0A9P4JSE8"/>
<keyword evidence="3" id="KW-1185">Reference proteome</keyword>
<evidence type="ECO:0000313" key="3">
    <source>
        <dbReference type="Proteomes" id="UP000799536"/>
    </source>
</evidence>